<protein>
    <submittedName>
        <fullName evidence="1">Uncharacterized protein</fullName>
    </submittedName>
</protein>
<reference evidence="1" key="1">
    <citation type="submission" date="2023-07" db="EMBL/GenBank/DDBJ databases">
        <title>Black Yeasts Isolated from many extreme environments.</title>
        <authorList>
            <person name="Coleine C."/>
            <person name="Stajich J.E."/>
            <person name="Selbmann L."/>
        </authorList>
    </citation>
    <scope>NUCLEOTIDE SEQUENCE</scope>
    <source>
        <strain evidence="1">CCFEE 5714</strain>
    </source>
</reference>
<dbReference type="EMBL" id="JAUTXU010000240">
    <property type="protein sequence ID" value="KAK3696523.1"/>
    <property type="molecule type" value="Genomic_DNA"/>
</dbReference>
<name>A0ACC3MK73_9PEZI</name>
<gene>
    <name evidence="1" type="ORF">LTR37_017941</name>
</gene>
<accession>A0ACC3MK73</accession>
<sequence>MTTIWLAHSMVPEECAYDDSMDDFEMAVNLAEAVCSSASYKVNEGGFSFHPDVSHPSYHIATKCRDPAIRRRAVQLLRTLNRREAFWDSTVAAAIAERVVEIEERMLLTTGDLPAEEHRIHSVTLDSEITKSAGKHKATFYLKPKGLGGPWRVWSEAINV</sequence>
<organism evidence="1 2">
    <name type="scientific">Vermiconidia calcicola</name>
    <dbReference type="NCBI Taxonomy" id="1690605"/>
    <lineage>
        <taxon>Eukaryota</taxon>
        <taxon>Fungi</taxon>
        <taxon>Dikarya</taxon>
        <taxon>Ascomycota</taxon>
        <taxon>Pezizomycotina</taxon>
        <taxon>Dothideomycetes</taxon>
        <taxon>Dothideomycetidae</taxon>
        <taxon>Mycosphaerellales</taxon>
        <taxon>Extremaceae</taxon>
        <taxon>Vermiconidia</taxon>
    </lineage>
</organism>
<evidence type="ECO:0000313" key="2">
    <source>
        <dbReference type="Proteomes" id="UP001281147"/>
    </source>
</evidence>
<evidence type="ECO:0000313" key="1">
    <source>
        <dbReference type="EMBL" id="KAK3696523.1"/>
    </source>
</evidence>
<dbReference type="Proteomes" id="UP001281147">
    <property type="component" value="Unassembled WGS sequence"/>
</dbReference>
<keyword evidence="2" id="KW-1185">Reference proteome</keyword>
<comment type="caution">
    <text evidence="1">The sequence shown here is derived from an EMBL/GenBank/DDBJ whole genome shotgun (WGS) entry which is preliminary data.</text>
</comment>
<proteinExistence type="predicted"/>